<dbReference type="OrthoDB" id="1453999at2"/>
<name>A0A4S3KIE8_9GAMM</name>
<dbReference type="Proteomes" id="UP000306317">
    <property type="component" value="Unassembled WGS sequence"/>
</dbReference>
<keyword evidence="2" id="KW-1185">Reference proteome</keyword>
<proteinExistence type="predicted"/>
<dbReference type="EMBL" id="MWIO01000015">
    <property type="protein sequence ID" value="THD08517.1"/>
    <property type="molecule type" value="Genomic_DNA"/>
</dbReference>
<dbReference type="RefSeq" id="WP_136257727.1">
    <property type="nucleotide sequence ID" value="NZ_MWIO01000015.1"/>
</dbReference>
<comment type="caution">
    <text evidence="1">The sequence shown here is derived from an EMBL/GenBank/DDBJ whole genome shotgun (WGS) entry which is preliminary data.</text>
</comment>
<gene>
    <name evidence="1" type="ORF">B1991_05585</name>
</gene>
<evidence type="ECO:0000313" key="1">
    <source>
        <dbReference type="EMBL" id="THD08517.1"/>
    </source>
</evidence>
<dbReference type="AlphaFoldDB" id="A0A4S3KIE8"/>
<reference evidence="1 2" key="1">
    <citation type="submission" date="2017-02" db="EMBL/GenBank/DDBJ databases">
        <title>Whole genome sequencing of Rhodanobacter lindaniclasticus DSM 17932.</title>
        <authorList>
            <person name="Kumar S."/>
            <person name="Patil P."/>
            <person name="Patil P.B."/>
        </authorList>
    </citation>
    <scope>NUCLEOTIDE SEQUENCE [LARGE SCALE GENOMIC DNA]</scope>
    <source>
        <strain evidence="1 2">DSM 17932</strain>
    </source>
</reference>
<sequence>MSTIEPFPAKTHPLASPLEIFVACAHQMLDPATPEPVRRQMEPRLLAQLPALRALGVFELFELRDPALRAWLDDELAGLSAATAMPG</sequence>
<organism evidence="1 2">
    <name type="scientific">Rhodanobacter lindaniclasticus</name>
    <dbReference type="NCBI Taxonomy" id="75310"/>
    <lineage>
        <taxon>Bacteria</taxon>
        <taxon>Pseudomonadati</taxon>
        <taxon>Pseudomonadota</taxon>
        <taxon>Gammaproteobacteria</taxon>
        <taxon>Lysobacterales</taxon>
        <taxon>Rhodanobacteraceae</taxon>
        <taxon>Rhodanobacter</taxon>
    </lineage>
</organism>
<evidence type="ECO:0000313" key="2">
    <source>
        <dbReference type="Proteomes" id="UP000306317"/>
    </source>
</evidence>
<accession>A0A4S3KIE8</accession>
<protein>
    <submittedName>
        <fullName evidence="1">Uncharacterized protein</fullName>
    </submittedName>
</protein>